<dbReference type="OrthoDB" id="980411at2"/>
<dbReference type="InterPro" id="IPR043128">
    <property type="entry name" value="Rev_trsase/Diguanyl_cyclase"/>
</dbReference>
<dbReference type="NCBIfam" id="TIGR00254">
    <property type="entry name" value="GGDEF"/>
    <property type="match status" value="1"/>
</dbReference>
<accession>A0A2P6MLE0</accession>
<dbReference type="SUPFAM" id="SSF55073">
    <property type="entry name" value="Nucleotide cyclase"/>
    <property type="match status" value="1"/>
</dbReference>
<dbReference type="PANTHER" id="PTHR33121">
    <property type="entry name" value="CYCLIC DI-GMP PHOSPHODIESTERASE PDEF"/>
    <property type="match status" value="1"/>
</dbReference>
<dbReference type="InterPro" id="IPR003018">
    <property type="entry name" value="GAF"/>
</dbReference>
<protein>
    <recommendedName>
        <fullName evidence="5">EAL domain-containing protein</fullName>
    </recommendedName>
</protein>
<dbReference type="AlphaFoldDB" id="A0A2P6MLE0"/>
<dbReference type="CDD" id="cd01949">
    <property type="entry name" value="GGDEF"/>
    <property type="match status" value="1"/>
</dbReference>
<dbReference type="InterPro" id="IPR000160">
    <property type="entry name" value="GGDEF_dom"/>
</dbReference>
<dbReference type="InterPro" id="IPR029787">
    <property type="entry name" value="Nucleotide_cyclase"/>
</dbReference>
<dbReference type="PROSITE" id="PS50883">
    <property type="entry name" value="EAL"/>
    <property type="match status" value="1"/>
</dbReference>
<dbReference type="Gene3D" id="3.20.20.450">
    <property type="entry name" value="EAL domain"/>
    <property type="match status" value="1"/>
</dbReference>
<sequence>MKESLLRADPDYLFEFFQKLYKMVFLMRVEDDDFTYVRVSEDARRLASLPEDFAGRTIGEMYTKEVAEPLTAQYRRAEEAGEPVFFSDKMNKETNVAAYASSILMPVHTVEGKAAFIIGITSDLSDQALSEVFTSIEDFDYLTKLPNVMRLRSEMNAYISREKKPVQVLCINLDRFDIINEVLGRESGNQLLQRLAAEIVQVLPEGTVLGRVDADEFAAVLPGFTPEAAETAAHRVLDCINRFRYTLRDMTFTLSACIGISGGQENAHVLLTNASQAMTEAKMFGKNTVRLYQENAQTVQRKEELMLELELMRALQEEELSVAYQPKLDTKNQRVNLEVLARWHSPHLGTIPPGRFIPIAERSSLIEKVTEFVFTRVCEDQLLRPEAFGDSVTAVNVSANLFRKDLLKRLFVDTASSCKIPTSRFELEITEGMLMEDPEEGRRLVEYLRDEGFRVVIDDFGVSYSSLNYLAAFPLDGIKIDQSFIRKIDRNLNKKEYEIVSFIMQLAKRLNLSVTAEGVETEDQMQTLLDLQCEELQGYFLSRPVPIRQLKKAVAQVHAHLKEAESRLNGQLFTSRKGKEEEQRRLAALRSFDILYTDFEERYNRITEAVRAAFQAPISYISFITEETQWLKAKSGFPVSWGVFREVPRENTICNQVVLAKQPLVIEDLAGDEIYKESDVHKEFGIRFYAGMPLETDTGEAIGTLCLLDFEPRRFTEKDRELLAAYRHWVMAELYLGSPGTGK</sequence>
<dbReference type="CDD" id="cd01948">
    <property type="entry name" value="EAL"/>
    <property type="match status" value="1"/>
</dbReference>
<dbReference type="RefSeq" id="WP_105957479.1">
    <property type="nucleotide sequence ID" value="NZ_PVNS01000001.1"/>
</dbReference>
<dbReference type="InterPro" id="IPR029016">
    <property type="entry name" value="GAF-like_dom_sf"/>
</dbReference>
<dbReference type="Pfam" id="PF00563">
    <property type="entry name" value="EAL"/>
    <property type="match status" value="1"/>
</dbReference>
<dbReference type="Gene3D" id="3.30.450.40">
    <property type="match status" value="1"/>
</dbReference>
<dbReference type="PROSITE" id="PS50887">
    <property type="entry name" value="GGDEF"/>
    <property type="match status" value="1"/>
</dbReference>
<feature type="domain" description="GGDEF" evidence="2">
    <location>
        <begin position="164"/>
        <end position="294"/>
    </location>
</feature>
<dbReference type="SMART" id="SM00065">
    <property type="entry name" value="GAF"/>
    <property type="match status" value="1"/>
</dbReference>
<dbReference type="SUPFAM" id="SSF55781">
    <property type="entry name" value="GAF domain-like"/>
    <property type="match status" value="1"/>
</dbReference>
<dbReference type="PANTHER" id="PTHR33121:SF79">
    <property type="entry name" value="CYCLIC DI-GMP PHOSPHODIESTERASE PDED-RELATED"/>
    <property type="match status" value="1"/>
</dbReference>
<dbReference type="Proteomes" id="UP000243650">
    <property type="component" value="Unassembled WGS sequence"/>
</dbReference>
<dbReference type="SUPFAM" id="SSF141868">
    <property type="entry name" value="EAL domain-like"/>
    <property type="match status" value="1"/>
</dbReference>
<evidence type="ECO:0000259" key="2">
    <source>
        <dbReference type="PROSITE" id="PS50887"/>
    </source>
</evidence>
<evidence type="ECO:0008006" key="5">
    <source>
        <dbReference type="Google" id="ProtNLM"/>
    </source>
</evidence>
<dbReference type="InterPro" id="IPR050706">
    <property type="entry name" value="Cyclic-di-GMP_PDE-like"/>
</dbReference>
<dbReference type="InterPro" id="IPR001633">
    <property type="entry name" value="EAL_dom"/>
</dbReference>
<dbReference type="Pfam" id="PF01590">
    <property type="entry name" value="GAF"/>
    <property type="match status" value="1"/>
</dbReference>
<dbReference type="InterPro" id="IPR035919">
    <property type="entry name" value="EAL_sf"/>
</dbReference>
<keyword evidence="4" id="KW-1185">Reference proteome</keyword>
<dbReference type="EMBL" id="PVNS01000001">
    <property type="protein sequence ID" value="PRO67093.1"/>
    <property type="molecule type" value="Genomic_DNA"/>
</dbReference>
<dbReference type="SMART" id="SM00267">
    <property type="entry name" value="GGDEF"/>
    <property type="match status" value="1"/>
</dbReference>
<dbReference type="InterPro" id="IPR013656">
    <property type="entry name" value="PAS_4"/>
</dbReference>
<feature type="domain" description="EAL" evidence="1">
    <location>
        <begin position="304"/>
        <end position="558"/>
    </location>
</feature>
<comment type="caution">
    <text evidence="3">The sequence shown here is derived from an EMBL/GenBank/DDBJ whole genome shotgun (WGS) entry which is preliminary data.</text>
</comment>
<name>A0A2P6MLE0_ALKUR</name>
<reference evidence="3 4" key="1">
    <citation type="submission" date="2018-03" db="EMBL/GenBank/DDBJ databases">
        <title>Bacillus urumqiensis sp. nov., a moderately haloalkaliphilic bacterium isolated from a salt lake.</title>
        <authorList>
            <person name="Zhao B."/>
            <person name="Liao Z."/>
        </authorList>
    </citation>
    <scope>NUCLEOTIDE SEQUENCE [LARGE SCALE GENOMIC DNA]</scope>
    <source>
        <strain evidence="3 4">BZ-SZ-XJ18</strain>
    </source>
</reference>
<evidence type="ECO:0000259" key="1">
    <source>
        <dbReference type="PROSITE" id="PS50883"/>
    </source>
</evidence>
<dbReference type="Pfam" id="PF00990">
    <property type="entry name" value="GGDEF"/>
    <property type="match status" value="1"/>
</dbReference>
<evidence type="ECO:0000313" key="3">
    <source>
        <dbReference type="EMBL" id="PRO67093.1"/>
    </source>
</evidence>
<proteinExistence type="predicted"/>
<gene>
    <name evidence="3" type="ORF">C6I21_00555</name>
</gene>
<evidence type="ECO:0000313" key="4">
    <source>
        <dbReference type="Proteomes" id="UP000243650"/>
    </source>
</evidence>
<dbReference type="Gene3D" id="3.30.70.270">
    <property type="match status" value="1"/>
</dbReference>
<dbReference type="SMART" id="SM00052">
    <property type="entry name" value="EAL"/>
    <property type="match status" value="1"/>
</dbReference>
<dbReference type="Pfam" id="PF08448">
    <property type="entry name" value="PAS_4"/>
    <property type="match status" value="1"/>
</dbReference>
<organism evidence="3 4">
    <name type="scientific">Alkalicoccus urumqiensis</name>
    <name type="common">Bacillus urumqiensis</name>
    <dbReference type="NCBI Taxonomy" id="1548213"/>
    <lineage>
        <taxon>Bacteria</taxon>
        <taxon>Bacillati</taxon>
        <taxon>Bacillota</taxon>
        <taxon>Bacilli</taxon>
        <taxon>Bacillales</taxon>
        <taxon>Bacillaceae</taxon>
        <taxon>Alkalicoccus</taxon>
    </lineage>
</organism>
<dbReference type="GO" id="GO:0071111">
    <property type="term" value="F:cyclic-guanylate-specific phosphodiesterase activity"/>
    <property type="evidence" value="ECO:0007669"/>
    <property type="project" value="InterPro"/>
</dbReference>
<dbReference type="Gene3D" id="3.30.450.20">
    <property type="entry name" value="PAS domain"/>
    <property type="match status" value="1"/>
</dbReference>